<evidence type="ECO:0000313" key="2">
    <source>
        <dbReference type="Proteomes" id="UP000053424"/>
    </source>
</evidence>
<evidence type="ECO:0000313" key="1">
    <source>
        <dbReference type="EMBL" id="KIM41741.1"/>
    </source>
</evidence>
<protein>
    <recommendedName>
        <fullName evidence="3">Coenzyme Q-binding protein COQ10 START domain-containing protein</fullName>
    </recommendedName>
</protein>
<dbReference type="HOGENOM" id="CLU_069867_6_0_1"/>
<proteinExistence type="predicted"/>
<organism evidence="1 2">
    <name type="scientific">Hebeloma cylindrosporum</name>
    <dbReference type="NCBI Taxonomy" id="76867"/>
    <lineage>
        <taxon>Eukaryota</taxon>
        <taxon>Fungi</taxon>
        <taxon>Dikarya</taxon>
        <taxon>Basidiomycota</taxon>
        <taxon>Agaricomycotina</taxon>
        <taxon>Agaricomycetes</taxon>
        <taxon>Agaricomycetidae</taxon>
        <taxon>Agaricales</taxon>
        <taxon>Agaricineae</taxon>
        <taxon>Hymenogastraceae</taxon>
        <taxon>Hebeloma</taxon>
    </lineage>
</organism>
<dbReference type="InterPro" id="IPR023393">
    <property type="entry name" value="START-like_dom_sf"/>
</dbReference>
<evidence type="ECO:0008006" key="3">
    <source>
        <dbReference type="Google" id="ProtNLM"/>
    </source>
</evidence>
<dbReference type="AlphaFoldDB" id="A0A0C3CDR9"/>
<dbReference type="OrthoDB" id="509124at2759"/>
<keyword evidence="2" id="KW-1185">Reference proteome</keyword>
<dbReference type="SUPFAM" id="SSF55961">
    <property type="entry name" value="Bet v1-like"/>
    <property type="match status" value="1"/>
</dbReference>
<dbReference type="Gene3D" id="3.30.530.20">
    <property type="match status" value="1"/>
</dbReference>
<name>A0A0C3CDR9_HEBCY</name>
<dbReference type="CDD" id="cd07822">
    <property type="entry name" value="SRPBCC_4"/>
    <property type="match status" value="1"/>
</dbReference>
<dbReference type="EMBL" id="KN831779">
    <property type="protein sequence ID" value="KIM41741.1"/>
    <property type="molecule type" value="Genomic_DNA"/>
</dbReference>
<dbReference type="Proteomes" id="UP000053424">
    <property type="component" value="Unassembled WGS sequence"/>
</dbReference>
<sequence length="178" mass="19850">MCDFGVVMSSRLPPLAAEHIFSVSSSSLIDASRERVWSIMVDFESYKERSMTLVTPSNQPLEDQTPSVGKHISIAVNIPPKLGEPGWFGSGSAFVRIEVFDSQNFRAVWTTAGFPHWLLHSERWQTLTVDETNGKTRYETIEVFDGVVAYAIKFFVGGMLRLGFKAAAESLKARAEQD</sequence>
<gene>
    <name evidence="1" type="ORF">M413DRAFT_18729</name>
</gene>
<reference evidence="1 2" key="1">
    <citation type="submission" date="2014-04" db="EMBL/GenBank/DDBJ databases">
        <authorList>
            <consortium name="DOE Joint Genome Institute"/>
            <person name="Kuo A."/>
            <person name="Gay G."/>
            <person name="Dore J."/>
            <person name="Kohler A."/>
            <person name="Nagy L.G."/>
            <person name="Floudas D."/>
            <person name="Copeland A."/>
            <person name="Barry K.W."/>
            <person name="Cichocki N."/>
            <person name="Veneault-Fourrey C."/>
            <person name="LaButti K."/>
            <person name="Lindquist E.A."/>
            <person name="Lipzen A."/>
            <person name="Lundell T."/>
            <person name="Morin E."/>
            <person name="Murat C."/>
            <person name="Sun H."/>
            <person name="Tunlid A."/>
            <person name="Henrissat B."/>
            <person name="Grigoriev I.V."/>
            <person name="Hibbett D.S."/>
            <person name="Martin F."/>
            <person name="Nordberg H.P."/>
            <person name="Cantor M.N."/>
            <person name="Hua S.X."/>
        </authorList>
    </citation>
    <scope>NUCLEOTIDE SEQUENCE [LARGE SCALE GENOMIC DNA]</scope>
    <source>
        <strain evidence="2">h7</strain>
    </source>
</reference>
<reference evidence="2" key="2">
    <citation type="submission" date="2015-01" db="EMBL/GenBank/DDBJ databases">
        <title>Evolutionary Origins and Diversification of the Mycorrhizal Mutualists.</title>
        <authorList>
            <consortium name="DOE Joint Genome Institute"/>
            <consortium name="Mycorrhizal Genomics Consortium"/>
            <person name="Kohler A."/>
            <person name="Kuo A."/>
            <person name="Nagy L.G."/>
            <person name="Floudas D."/>
            <person name="Copeland A."/>
            <person name="Barry K.W."/>
            <person name="Cichocki N."/>
            <person name="Veneault-Fourrey C."/>
            <person name="LaButti K."/>
            <person name="Lindquist E.A."/>
            <person name="Lipzen A."/>
            <person name="Lundell T."/>
            <person name="Morin E."/>
            <person name="Murat C."/>
            <person name="Riley R."/>
            <person name="Ohm R."/>
            <person name="Sun H."/>
            <person name="Tunlid A."/>
            <person name="Henrissat B."/>
            <person name="Grigoriev I.V."/>
            <person name="Hibbett D.S."/>
            <person name="Martin F."/>
        </authorList>
    </citation>
    <scope>NUCLEOTIDE SEQUENCE [LARGE SCALE GENOMIC DNA]</scope>
    <source>
        <strain evidence="2">h7</strain>
    </source>
</reference>
<accession>A0A0C3CDR9</accession>